<organism evidence="2 3">
    <name type="scientific">Campylobacter mucosalis CCUG 21559</name>
    <dbReference type="NCBI Taxonomy" id="1032067"/>
    <lineage>
        <taxon>Bacteria</taxon>
        <taxon>Pseudomonadati</taxon>
        <taxon>Campylobacterota</taxon>
        <taxon>Epsilonproteobacteria</taxon>
        <taxon>Campylobacterales</taxon>
        <taxon>Campylobacteraceae</taxon>
        <taxon>Campylobacter</taxon>
    </lineage>
</organism>
<keyword evidence="1" id="KW-1133">Transmembrane helix</keyword>
<feature type="transmembrane region" description="Helical" evidence="1">
    <location>
        <begin position="44"/>
        <end position="63"/>
    </location>
</feature>
<sequence length="333" mass="38826">MKTRRFVVYSIIYIALVVMAVYMVNNSLYKFELLGYSLEFPIAIWFALPVAIFALLAVAHIFYHSFGVYKFKRNLKRDSHLYAELSREIFLGLPSNKEFKTDFFKTPSDITKILSPWNLYKDRNVDDESIASVIGILRAVKDGELVELKKFKLPKDNPLFVANELNKISKQELYYLEILKDQTSVDELKASAFKKLVCVGEFVEIKRYGINKLSSQDVMEIIKRYTQDTISMSVDEIYDLLNDDKISREQYLQSAIMLKNKLKPDSYKAMFEKLKNTHQDAEEAYVYVLYELVLLDEVRDMIANSDSDEYIQIKTLLFLRDNGKNVPSSLFFK</sequence>
<keyword evidence="1" id="KW-0812">Transmembrane</keyword>
<accession>A0A6G5QEW0</accession>
<reference evidence="2 3" key="1">
    <citation type="submission" date="2016-07" db="EMBL/GenBank/DDBJ databases">
        <title>Comparative genomics of the Campylobacter concisus group.</title>
        <authorList>
            <person name="Miller W.G."/>
            <person name="Yee E."/>
            <person name="Chapman M.H."/>
            <person name="Huynh S."/>
            <person name="Bono J.L."/>
            <person name="On S.L.W."/>
            <person name="StLeger J."/>
            <person name="Foster G."/>
            <person name="Parker C.T."/>
        </authorList>
    </citation>
    <scope>NUCLEOTIDE SEQUENCE [LARGE SCALE GENOMIC DNA]</scope>
    <source>
        <strain evidence="2 3">CCUG 21559</strain>
    </source>
</reference>
<keyword evidence="3" id="KW-1185">Reference proteome</keyword>
<gene>
    <name evidence="2" type="ORF">CMUC_0430</name>
</gene>
<evidence type="ECO:0000313" key="3">
    <source>
        <dbReference type="Proteomes" id="UP000503264"/>
    </source>
</evidence>
<dbReference type="EMBL" id="CP012542">
    <property type="protein sequence ID" value="QCD44243.1"/>
    <property type="molecule type" value="Genomic_DNA"/>
</dbReference>
<protein>
    <submittedName>
        <fullName evidence="2">Putative membrane protein</fullName>
    </submittedName>
</protein>
<proteinExistence type="predicted"/>
<feature type="transmembrane region" description="Helical" evidence="1">
    <location>
        <begin position="7"/>
        <end position="24"/>
    </location>
</feature>
<evidence type="ECO:0000313" key="2">
    <source>
        <dbReference type="EMBL" id="QCD44243.1"/>
    </source>
</evidence>
<keyword evidence="1" id="KW-0472">Membrane</keyword>
<evidence type="ECO:0000256" key="1">
    <source>
        <dbReference type="SAM" id="Phobius"/>
    </source>
</evidence>
<dbReference type="RefSeq" id="WP_034968537.1">
    <property type="nucleotide sequence ID" value="NZ_CP012542.1"/>
</dbReference>
<name>A0A6G5QEW0_9BACT</name>
<dbReference type="AlphaFoldDB" id="A0A6G5QEW0"/>
<dbReference type="Proteomes" id="UP000503264">
    <property type="component" value="Chromosome"/>
</dbReference>